<name>A0A642V1P7_9ASCO</name>
<evidence type="ECO:0000256" key="9">
    <source>
        <dbReference type="ARBA" id="ARBA00023128"/>
    </source>
</evidence>
<dbReference type="Pfam" id="PF13405">
    <property type="entry name" value="EF-hand_6"/>
    <property type="match status" value="1"/>
</dbReference>
<feature type="repeat" description="Solcar" evidence="15">
    <location>
        <begin position="525"/>
        <end position="613"/>
    </location>
</feature>
<comment type="function">
    <text evidence="12">Calcium-dependent mitochondrial aspartate and glutamate carrier. Transport of glutamate in mitochondria is required for mitochondrial transamination reactions and ornithine synthesis. Plays also a role in malate-aspartate NADH shuttle, which is critical for growth on acetate and fatty acids.</text>
</comment>
<evidence type="ECO:0000256" key="13">
    <source>
        <dbReference type="ARBA" id="ARBA00073787"/>
    </source>
</evidence>
<dbReference type="Proteomes" id="UP000761534">
    <property type="component" value="Unassembled WGS sequence"/>
</dbReference>
<dbReference type="Pfam" id="PF13833">
    <property type="entry name" value="EF-hand_8"/>
    <property type="match status" value="1"/>
</dbReference>
<sequence length="680" mass="75865">MSDPSELSKKTFYRHASVAQDGDKFLNLEDFLNAIAPPNEDYHKISRNSYAVLFQVADRNHRGLVSLKDWHAFETLLERPDAEYLIAFKLFDQEGRGEVDFNKFVELYKANRSPDALPFDWNSKWASLYLGDSRKRHSLSYQMFSQMLSGLMGERVRQAFQHYDHDNTGYISPDQFQEILSKTAAHKLSDTMLDNLHTLCNASNSSRVSYAQVRAFLNVIRNVDLLDIIANQATQKSKDGTITREDFMTEAARSTKFSLFTPMEVEVLFHFVSIINPTGRLSLDDFRRVFDPTWQDPYTRYRQSEQIKVDAAKNALVNPSSFLGEVFESVYNFALGSLAGAFGATVVYPIDLVKTRMQNQRSATPGQQLLYKNSWDCFKKVISREGFKGLYSGLGPQLIGVAPEKAIKLTANDLVRGKLTQKDGTLPVWAEVIAGGTAGACQVVFTNPLEIVKIRLQVQGELAKSGVEGAQRRSALWIIRHLGLVGLYKGASACLLRDVPFSAIYFPAYAHLKKDYFGEGPTKQLNIGQLLIAGAIAGIPAAYFTTPCDVIKTRLQVEARKGQTSYRGLTHAATTIMKEEGFQAFFKGGPARVLRSSPQFGCTLAAYEFLKQILPLPGTAHKTEAGHVQPSSQARPEPPVKYLRSRNALKILLDIDKNFGKPGTLTSEKAKLIPGLKTNN</sequence>
<evidence type="ECO:0000256" key="2">
    <source>
        <dbReference type="ARBA" id="ARBA00006375"/>
    </source>
</evidence>
<comment type="subunit">
    <text evidence="11">Homodimer (via N-terminus).</text>
</comment>
<feature type="repeat" description="Solcar" evidence="15">
    <location>
        <begin position="327"/>
        <end position="418"/>
    </location>
</feature>
<dbReference type="AlphaFoldDB" id="A0A642V1P7"/>
<dbReference type="OrthoDB" id="2161at2759"/>
<dbReference type="GO" id="GO:0015183">
    <property type="term" value="F:L-aspartate transmembrane transporter activity"/>
    <property type="evidence" value="ECO:0007669"/>
    <property type="project" value="TreeGrafter"/>
</dbReference>
<evidence type="ECO:0000256" key="10">
    <source>
        <dbReference type="ARBA" id="ARBA00023136"/>
    </source>
</evidence>
<dbReference type="GO" id="GO:0005743">
    <property type="term" value="C:mitochondrial inner membrane"/>
    <property type="evidence" value="ECO:0007669"/>
    <property type="project" value="UniProtKB-SubCell"/>
</dbReference>
<evidence type="ECO:0000256" key="12">
    <source>
        <dbReference type="ARBA" id="ARBA00059916"/>
    </source>
</evidence>
<evidence type="ECO:0000256" key="3">
    <source>
        <dbReference type="ARBA" id="ARBA00022448"/>
    </source>
</evidence>
<evidence type="ECO:0000256" key="11">
    <source>
        <dbReference type="ARBA" id="ARBA00038674"/>
    </source>
</evidence>
<evidence type="ECO:0000313" key="18">
    <source>
        <dbReference type="Proteomes" id="UP000761534"/>
    </source>
</evidence>
<dbReference type="SUPFAM" id="SSF47473">
    <property type="entry name" value="EF-hand"/>
    <property type="match status" value="1"/>
</dbReference>
<protein>
    <recommendedName>
        <fullName evidence="13">Mitochondrial aspartate-glutamate transporter AGC1</fullName>
    </recommendedName>
    <alternativeName>
        <fullName evidence="14">Aspartate-glutamate carrier 1</fullName>
    </alternativeName>
</protein>
<dbReference type="EMBL" id="SWFS01000300">
    <property type="protein sequence ID" value="KAA8910852.1"/>
    <property type="molecule type" value="Genomic_DNA"/>
</dbReference>
<dbReference type="InterPro" id="IPR002067">
    <property type="entry name" value="MCP"/>
</dbReference>
<proteinExistence type="inferred from homology"/>
<evidence type="ECO:0000256" key="4">
    <source>
        <dbReference type="ARBA" id="ARBA00022692"/>
    </source>
</evidence>
<evidence type="ECO:0000256" key="5">
    <source>
        <dbReference type="ARBA" id="ARBA00022737"/>
    </source>
</evidence>
<dbReference type="PANTHER" id="PTHR45678:SF9">
    <property type="entry name" value="CALCIUM-BINDING MITOCHONDRIAL CARRIER PROTEIN ARALAR1"/>
    <property type="match status" value="1"/>
</dbReference>
<evidence type="ECO:0000256" key="14">
    <source>
        <dbReference type="ARBA" id="ARBA00082232"/>
    </source>
</evidence>
<dbReference type="InterPro" id="IPR023395">
    <property type="entry name" value="MCP_dom_sf"/>
</dbReference>
<keyword evidence="8" id="KW-1133">Transmembrane helix</keyword>
<dbReference type="SUPFAM" id="SSF103506">
    <property type="entry name" value="Mitochondrial carrier"/>
    <property type="match status" value="1"/>
</dbReference>
<evidence type="ECO:0000256" key="6">
    <source>
        <dbReference type="ARBA" id="ARBA00022792"/>
    </source>
</evidence>
<evidence type="ECO:0000259" key="16">
    <source>
        <dbReference type="PROSITE" id="PS50222"/>
    </source>
</evidence>
<reference evidence="17" key="1">
    <citation type="journal article" date="2019" name="G3 (Bethesda)">
        <title>Genome Assemblies of Two Rare Opportunistic Yeast Pathogens: Diutina rugosa (syn. Candida rugosa) and Trichomonascus ciferrii (syn. Candida ciferrii).</title>
        <authorList>
            <person name="Mixao V."/>
            <person name="Saus E."/>
            <person name="Hansen A.P."/>
            <person name="Lass-Florl C."/>
            <person name="Gabaldon T."/>
        </authorList>
    </citation>
    <scope>NUCLEOTIDE SEQUENCE</scope>
    <source>
        <strain evidence="17">CBS 4856</strain>
    </source>
</reference>
<gene>
    <name evidence="17" type="ORF">TRICI_004040</name>
</gene>
<dbReference type="InterPro" id="IPR011992">
    <property type="entry name" value="EF-hand-dom_pair"/>
</dbReference>
<evidence type="ECO:0000256" key="8">
    <source>
        <dbReference type="ARBA" id="ARBA00022989"/>
    </source>
</evidence>
<dbReference type="PROSITE" id="PS50222">
    <property type="entry name" value="EF_HAND_2"/>
    <property type="match status" value="2"/>
</dbReference>
<keyword evidence="3" id="KW-0813">Transport</keyword>
<evidence type="ECO:0000256" key="7">
    <source>
        <dbReference type="ARBA" id="ARBA00022837"/>
    </source>
</evidence>
<dbReference type="InterPro" id="IPR002048">
    <property type="entry name" value="EF_hand_dom"/>
</dbReference>
<dbReference type="InterPro" id="IPR018108">
    <property type="entry name" value="MCP_transmembrane"/>
</dbReference>
<evidence type="ECO:0000256" key="15">
    <source>
        <dbReference type="PROSITE-ProRule" id="PRU00282"/>
    </source>
</evidence>
<dbReference type="VEuPathDB" id="FungiDB:TRICI_004040"/>
<comment type="similarity">
    <text evidence="2">Belongs to the mitochondrial carrier (TC 2.A.29) family.</text>
</comment>
<dbReference type="FunFam" id="1.50.40.10:FF:000004">
    <property type="entry name" value="Calcium-binding mitochondrial carrier protein Aralar1"/>
    <property type="match status" value="1"/>
</dbReference>
<keyword evidence="9" id="KW-0496">Mitochondrion</keyword>
<evidence type="ECO:0000256" key="1">
    <source>
        <dbReference type="ARBA" id="ARBA00004448"/>
    </source>
</evidence>
<dbReference type="Pfam" id="PF00153">
    <property type="entry name" value="Mito_carr"/>
    <property type="match status" value="3"/>
</dbReference>
<keyword evidence="7" id="KW-0106">Calcium</keyword>
<keyword evidence="5" id="KW-0677">Repeat</keyword>
<dbReference type="Gene3D" id="1.10.238.10">
    <property type="entry name" value="EF-hand"/>
    <property type="match status" value="2"/>
</dbReference>
<feature type="domain" description="EF-hand" evidence="16">
    <location>
        <begin position="79"/>
        <end position="114"/>
    </location>
</feature>
<comment type="caution">
    <text evidence="17">The sequence shown here is derived from an EMBL/GenBank/DDBJ whole genome shotgun (WGS) entry which is preliminary data.</text>
</comment>
<keyword evidence="18" id="KW-1185">Reference proteome</keyword>
<feature type="repeat" description="Solcar" evidence="15">
    <location>
        <begin position="426"/>
        <end position="515"/>
    </location>
</feature>
<keyword evidence="10 15" id="KW-0472">Membrane</keyword>
<dbReference type="PANTHER" id="PTHR45678">
    <property type="entry name" value="MITOCHONDRIAL 2-OXODICARBOXYLATE CARRIER 1-RELATED"/>
    <property type="match status" value="1"/>
</dbReference>
<comment type="subcellular location">
    <subcellularLocation>
        <location evidence="1">Mitochondrion inner membrane</location>
        <topology evidence="1">Multi-pass membrane protein</topology>
    </subcellularLocation>
</comment>
<feature type="domain" description="EF-hand" evidence="16">
    <location>
        <begin position="151"/>
        <end position="186"/>
    </location>
</feature>
<keyword evidence="6" id="KW-0999">Mitochondrion inner membrane</keyword>
<organism evidence="17 18">
    <name type="scientific">Trichomonascus ciferrii</name>
    <dbReference type="NCBI Taxonomy" id="44093"/>
    <lineage>
        <taxon>Eukaryota</taxon>
        <taxon>Fungi</taxon>
        <taxon>Dikarya</taxon>
        <taxon>Ascomycota</taxon>
        <taxon>Saccharomycotina</taxon>
        <taxon>Dipodascomycetes</taxon>
        <taxon>Dipodascales</taxon>
        <taxon>Trichomonascaceae</taxon>
        <taxon>Trichomonascus</taxon>
        <taxon>Trichomonascus ciferrii complex</taxon>
    </lineage>
</organism>
<dbReference type="GO" id="GO:0005509">
    <property type="term" value="F:calcium ion binding"/>
    <property type="evidence" value="ECO:0007669"/>
    <property type="project" value="InterPro"/>
</dbReference>
<dbReference type="PRINTS" id="PR00926">
    <property type="entry name" value="MITOCARRIER"/>
</dbReference>
<dbReference type="PROSITE" id="PS50920">
    <property type="entry name" value="SOLCAR"/>
    <property type="match status" value="3"/>
</dbReference>
<accession>A0A642V1P7</accession>
<evidence type="ECO:0000313" key="17">
    <source>
        <dbReference type="EMBL" id="KAA8910852.1"/>
    </source>
</evidence>
<dbReference type="GO" id="GO:0005313">
    <property type="term" value="F:L-glutamate transmembrane transporter activity"/>
    <property type="evidence" value="ECO:0007669"/>
    <property type="project" value="TreeGrafter"/>
</dbReference>
<dbReference type="SMART" id="SM00054">
    <property type="entry name" value="EFh"/>
    <property type="match status" value="3"/>
</dbReference>
<keyword evidence="4 15" id="KW-0812">Transmembrane</keyword>
<dbReference type="GO" id="GO:0043490">
    <property type="term" value="P:malate-aspartate shuttle"/>
    <property type="evidence" value="ECO:0007669"/>
    <property type="project" value="TreeGrafter"/>
</dbReference>
<dbReference type="FunFam" id="1.10.238.10:FF:000552">
    <property type="entry name" value="Probable mitochondrial carrier protein ARALAR1"/>
    <property type="match status" value="1"/>
</dbReference>
<dbReference type="InterPro" id="IPR051028">
    <property type="entry name" value="Mito_Solute_Carrier"/>
</dbReference>
<dbReference type="Gene3D" id="1.50.40.10">
    <property type="entry name" value="Mitochondrial carrier domain"/>
    <property type="match status" value="1"/>
</dbReference>